<name>K0RNQ8_THAOC</name>
<dbReference type="Proteomes" id="UP000266841">
    <property type="component" value="Unassembled WGS sequence"/>
</dbReference>
<dbReference type="AlphaFoldDB" id="K0RNQ8"/>
<organism evidence="1 2">
    <name type="scientific">Thalassiosira oceanica</name>
    <name type="common">Marine diatom</name>
    <dbReference type="NCBI Taxonomy" id="159749"/>
    <lineage>
        <taxon>Eukaryota</taxon>
        <taxon>Sar</taxon>
        <taxon>Stramenopiles</taxon>
        <taxon>Ochrophyta</taxon>
        <taxon>Bacillariophyta</taxon>
        <taxon>Coscinodiscophyceae</taxon>
        <taxon>Thalassiosirophycidae</taxon>
        <taxon>Thalassiosirales</taxon>
        <taxon>Thalassiosiraceae</taxon>
        <taxon>Thalassiosira</taxon>
    </lineage>
</organism>
<comment type="caution">
    <text evidence="1">The sequence shown here is derived from an EMBL/GenBank/DDBJ whole genome shotgun (WGS) entry which is preliminary data.</text>
</comment>
<proteinExistence type="predicted"/>
<protein>
    <submittedName>
        <fullName evidence="1">Uncharacterized protein</fullName>
    </submittedName>
</protein>
<sequence>MVDFGPRVPASRRKPHEHWGAISRDSFVRSMTDKIAKSKFWQSKTKDGKMAVAIAQMDAQLEHADFGGPDGHVPGEIYFANVTRCSTTSSALTVYFCGTGVATNRDLVLGSGRKSPNIGTDTFREYLSCRFDEGVKKGSHHRSVYRLGVGCKDSMAGMSHVWVVVAQPDGNFYWLQSFISHYSLATWMKKKDSSTKSGVAGVLTFDELMGKLDAVDRLMSINSWTNKANRDYLELFNVDKNLDSAASWTRKKWTKDWRLDHFSWDEACEYPAGREHETASGDEDGSECVAMLEMSSLMNLLLDGLEEEDLAHILSALEGEELEESGAEDEMRAFS</sequence>
<dbReference type="EMBL" id="AGNL01034094">
    <property type="protein sequence ID" value="EJK55408.1"/>
    <property type="molecule type" value="Genomic_DNA"/>
</dbReference>
<evidence type="ECO:0000313" key="1">
    <source>
        <dbReference type="EMBL" id="EJK55408.1"/>
    </source>
</evidence>
<accession>K0RNQ8</accession>
<evidence type="ECO:0000313" key="2">
    <source>
        <dbReference type="Proteomes" id="UP000266841"/>
    </source>
</evidence>
<gene>
    <name evidence="1" type="ORF">THAOC_24862</name>
</gene>
<keyword evidence="2" id="KW-1185">Reference proteome</keyword>
<dbReference type="OrthoDB" id="204322at2759"/>
<reference evidence="1 2" key="1">
    <citation type="journal article" date="2012" name="Genome Biol.">
        <title>Genome and low-iron response of an oceanic diatom adapted to chronic iron limitation.</title>
        <authorList>
            <person name="Lommer M."/>
            <person name="Specht M."/>
            <person name="Roy A.S."/>
            <person name="Kraemer L."/>
            <person name="Andreson R."/>
            <person name="Gutowska M.A."/>
            <person name="Wolf J."/>
            <person name="Bergner S.V."/>
            <person name="Schilhabel M.B."/>
            <person name="Klostermeier U.C."/>
            <person name="Beiko R.G."/>
            <person name="Rosenstiel P."/>
            <person name="Hippler M."/>
            <person name="Laroche J."/>
        </authorList>
    </citation>
    <scope>NUCLEOTIDE SEQUENCE [LARGE SCALE GENOMIC DNA]</scope>
    <source>
        <strain evidence="1 2">CCMP1005</strain>
    </source>
</reference>